<protein>
    <submittedName>
        <fullName evidence="1">Uncharacterized protein</fullName>
    </submittedName>
</protein>
<evidence type="ECO:0000313" key="2">
    <source>
        <dbReference type="Proteomes" id="UP000626109"/>
    </source>
</evidence>
<accession>A0A813K9I3</accession>
<organism evidence="1 2">
    <name type="scientific">Polarella glacialis</name>
    <name type="common">Dinoflagellate</name>
    <dbReference type="NCBI Taxonomy" id="89957"/>
    <lineage>
        <taxon>Eukaryota</taxon>
        <taxon>Sar</taxon>
        <taxon>Alveolata</taxon>
        <taxon>Dinophyceae</taxon>
        <taxon>Suessiales</taxon>
        <taxon>Suessiaceae</taxon>
        <taxon>Polarella</taxon>
    </lineage>
</organism>
<gene>
    <name evidence="1" type="ORF">PGLA2088_LOCUS30314</name>
</gene>
<reference evidence="1" key="1">
    <citation type="submission" date="2021-02" db="EMBL/GenBank/DDBJ databases">
        <authorList>
            <person name="Dougan E. K."/>
            <person name="Rhodes N."/>
            <person name="Thang M."/>
            <person name="Chan C."/>
        </authorList>
    </citation>
    <scope>NUCLEOTIDE SEQUENCE</scope>
</reference>
<sequence>FCLGESATIGGTGEAWMRRGTEPMQSHLGQPLEADTQRQHLSPGIPEHRRSAPLKLSAGDVLGYEYKPFEQLGSHRGPEGNDSAVLVAKSRLALFLNGHLAFQFEFDGRLPDKPLYAVVDVCYSVYQVSLVTEEKADLLTDEKADLLIGG</sequence>
<dbReference type="EMBL" id="CAJNNW010028746">
    <property type="protein sequence ID" value="CAE8697451.1"/>
    <property type="molecule type" value="Genomic_DNA"/>
</dbReference>
<name>A0A813K9I3_POLGL</name>
<comment type="caution">
    <text evidence="1">The sequence shown here is derived from an EMBL/GenBank/DDBJ whole genome shotgun (WGS) entry which is preliminary data.</text>
</comment>
<proteinExistence type="predicted"/>
<feature type="non-terminal residue" evidence="1">
    <location>
        <position position="1"/>
    </location>
</feature>
<evidence type="ECO:0000313" key="1">
    <source>
        <dbReference type="EMBL" id="CAE8697451.1"/>
    </source>
</evidence>
<dbReference type="AlphaFoldDB" id="A0A813K9I3"/>
<dbReference type="Proteomes" id="UP000626109">
    <property type="component" value="Unassembled WGS sequence"/>
</dbReference>